<evidence type="ECO:0000256" key="1">
    <source>
        <dbReference type="ARBA" id="ARBA00004609"/>
    </source>
</evidence>
<accession>A0A8J4RUW4</accession>
<feature type="domain" description="Bifunctional inhibitor/plant lipid transfer protein/seed storage helical" evidence="11">
    <location>
        <begin position="28"/>
        <end position="107"/>
    </location>
</feature>
<evidence type="ECO:0000256" key="7">
    <source>
        <dbReference type="ARBA" id="ARBA00023180"/>
    </source>
</evidence>
<dbReference type="Proteomes" id="UP000737018">
    <property type="component" value="Unassembled WGS sequence"/>
</dbReference>
<evidence type="ECO:0000256" key="6">
    <source>
        <dbReference type="ARBA" id="ARBA00023157"/>
    </source>
</evidence>
<keyword evidence="8" id="KW-0449">Lipoprotein</keyword>
<keyword evidence="6" id="KW-1015">Disulfide bond</keyword>
<evidence type="ECO:0000256" key="5">
    <source>
        <dbReference type="ARBA" id="ARBA00022729"/>
    </source>
</evidence>
<dbReference type="SUPFAM" id="SSF47699">
    <property type="entry name" value="Bifunctional inhibitor/lipid-transfer protein/seed storage 2S albumin"/>
    <property type="match status" value="1"/>
</dbReference>
<keyword evidence="3" id="KW-1003">Cell membrane</keyword>
<feature type="signal peptide" evidence="10">
    <location>
        <begin position="1"/>
        <end position="22"/>
    </location>
</feature>
<feature type="compositionally biased region" description="Low complexity" evidence="9">
    <location>
        <begin position="128"/>
        <end position="143"/>
    </location>
</feature>
<dbReference type="PANTHER" id="PTHR33044">
    <property type="entry name" value="BIFUNCTIONAL INHIBITOR/LIPID-TRANSFER PROTEIN/SEED STORAGE 2S ALBUMIN SUPERFAMILY PROTEIN-RELATED"/>
    <property type="match status" value="1"/>
</dbReference>
<organism evidence="12 13">
    <name type="scientific">Castanea mollissima</name>
    <name type="common">Chinese chestnut</name>
    <dbReference type="NCBI Taxonomy" id="60419"/>
    <lineage>
        <taxon>Eukaryota</taxon>
        <taxon>Viridiplantae</taxon>
        <taxon>Streptophyta</taxon>
        <taxon>Embryophyta</taxon>
        <taxon>Tracheophyta</taxon>
        <taxon>Spermatophyta</taxon>
        <taxon>Magnoliopsida</taxon>
        <taxon>eudicotyledons</taxon>
        <taxon>Gunneridae</taxon>
        <taxon>Pentapetalae</taxon>
        <taxon>rosids</taxon>
        <taxon>fabids</taxon>
        <taxon>Fagales</taxon>
        <taxon>Fagaceae</taxon>
        <taxon>Castanea</taxon>
    </lineage>
</organism>
<dbReference type="AlphaFoldDB" id="A0A8J4RUW4"/>
<comment type="caution">
    <text evidence="12">The sequence shown here is derived from an EMBL/GenBank/DDBJ whole genome shotgun (WGS) entry which is preliminary data.</text>
</comment>
<reference evidence="12" key="1">
    <citation type="submission" date="2020-03" db="EMBL/GenBank/DDBJ databases">
        <title>Castanea mollissima Vanexum genome sequencing.</title>
        <authorList>
            <person name="Staton M."/>
        </authorList>
    </citation>
    <scope>NUCLEOTIDE SEQUENCE</scope>
    <source>
        <tissue evidence="12">Leaf</tissue>
    </source>
</reference>
<feature type="region of interest" description="Disordered" evidence="9">
    <location>
        <begin position="118"/>
        <end position="187"/>
    </location>
</feature>
<sequence>MAFPSFVPILAMIVVLIIPVYGQINSPCSASMISSFSPCMGFVTNSSANGTSPTADCCNSLKSLTSGGMGCFCLILTGNIPFQLPINRTMAISLPRACNMAGVPVQCKASATPLPAPGPISLAPTPLPEASAPSPKASSVSEPTSPAQAPEADTTPLLTPPSTTSSEVPTATTGSRPVVTPSSAMPSHSLSSSLLLFALGLFVMSYC</sequence>
<evidence type="ECO:0000313" key="12">
    <source>
        <dbReference type="EMBL" id="KAF3968596.1"/>
    </source>
</evidence>
<protein>
    <recommendedName>
        <fullName evidence="11">Bifunctional inhibitor/plant lipid transfer protein/seed storage helical domain-containing protein</fullName>
    </recommendedName>
</protein>
<keyword evidence="4" id="KW-0336">GPI-anchor</keyword>
<dbReference type="InterPro" id="IPR016140">
    <property type="entry name" value="Bifunc_inhib/LTP/seed_store"/>
</dbReference>
<dbReference type="Pfam" id="PF14368">
    <property type="entry name" value="LTP_2"/>
    <property type="match status" value="1"/>
</dbReference>
<evidence type="ECO:0000313" key="13">
    <source>
        <dbReference type="Proteomes" id="UP000737018"/>
    </source>
</evidence>
<evidence type="ECO:0000256" key="8">
    <source>
        <dbReference type="ARBA" id="ARBA00023288"/>
    </source>
</evidence>
<dbReference type="CDD" id="cd00010">
    <property type="entry name" value="AAI_LTSS"/>
    <property type="match status" value="1"/>
</dbReference>
<evidence type="ECO:0000256" key="2">
    <source>
        <dbReference type="ARBA" id="ARBA00009748"/>
    </source>
</evidence>
<keyword evidence="13" id="KW-1185">Reference proteome</keyword>
<gene>
    <name evidence="12" type="ORF">CMV_007530</name>
</gene>
<feature type="chain" id="PRO_5035317800" description="Bifunctional inhibitor/plant lipid transfer protein/seed storage helical domain-containing protein" evidence="10">
    <location>
        <begin position="23"/>
        <end position="207"/>
    </location>
</feature>
<feature type="compositionally biased region" description="Low complexity" evidence="9">
    <location>
        <begin position="154"/>
        <end position="173"/>
    </location>
</feature>
<evidence type="ECO:0000256" key="3">
    <source>
        <dbReference type="ARBA" id="ARBA00022475"/>
    </source>
</evidence>
<dbReference type="GO" id="GO:0005886">
    <property type="term" value="C:plasma membrane"/>
    <property type="evidence" value="ECO:0007669"/>
    <property type="project" value="UniProtKB-SubCell"/>
</dbReference>
<evidence type="ECO:0000256" key="9">
    <source>
        <dbReference type="SAM" id="MobiDB-lite"/>
    </source>
</evidence>
<evidence type="ECO:0000259" key="11">
    <source>
        <dbReference type="SMART" id="SM00499"/>
    </source>
</evidence>
<dbReference type="EMBL" id="JRKL02000749">
    <property type="protein sequence ID" value="KAF3968596.1"/>
    <property type="molecule type" value="Genomic_DNA"/>
</dbReference>
<comment type="subcellular location">
    <subcellularLocation>
        <location evidence="1">Cell membrane</location>
        <topology evidence="1">Lipid-anchor</topology>
        <topology evidence="1">GPI-anchor</topology>
    </subcellularLocation>
</comment>
<name>A0A8J4RUW4_9ROSI</name>
<proteinExistence type="inferred from homology"/>
<evidence type="ECO:0000256" key="4">
    <source>
        <dbReference type="ARBA" id="ARBA00022622"/>
    </source>
</evidence>
<dbReference type="GO" id="GO:0098552">
    <property type="term" value="C:side of membrane"/>
    <property type="evidence" value="ECO:0007669"/>
    <property type="project" value="UniProtKB-KW"/>
</dbReference>
<dbReference type="FunFam" id="1.10.110.10:FF:000001">
    <property type="entry name" value="Bifunctional inhibitor/lipid-transfer protein/seed storage 2S albumin superfamily protein"/>
    <property type="match status" value="1"/>
</dbReference>
<dbReference type="OrthoDB" id="1914452at2759"/>
<dbReference type="Gene3D" id="1.10.110.10">
    <property type="entry name" value="Plant lipid-transfer and hydrophobic proteins"/>
    <property type="match status" value="1"/>
</dbReference>
<dbReference type="SMART" id="SM00499">
    <property type="entry name" value="AAI"/>
    <property type="match status" value="1"/>
</dbReference>
<keyword evidence="5 10" id="KW-0732">Signal</keyword>
<keyword evidence="4" id="KW-0472">Membrane</keyword>
<evidence type="ECO:0000256" key="10">
    <source>
        <dbReference type="SAM" id="SignalP"/>
    </source>
</evidence>
<dbReference type="InterPro" id="IPR036312">
    <property type="entry name" value="Bifun_inhib/LTP/seed_sf"/>
</dbReference>
<dbReference type="InterPro" id="IPR043325">
    <property type="entry name" value="LTSS"/>
</dbReference>
<comment type="similarity">
    <text evidence="2">Belongs to the plant LTP family.</text>
</comment>
<keyword evidence="7" id="KW-0325">Glycoprotein</keyword>